<evidence type="ECO:0000313" key="2">
    <source>
        <dbReference type="EMBL" id="GBP53392.1"/>
    </source>
</evidence>
<proteinExistence type="predicted"/>
<reference evidence="2 3" key="1">
    <citation type="journal article" date="2019" name="Commun. Biol.">
        <title>The bagworm genome reveals a unique fibroin gene that provides high tensile strength.</title>
        <authorList>
            <person name="Kono N."/>
            <person name="Nakamura H."/>
            <person name="Ohtoshi R."/>
            <person name="Tomita M."/>
            <person name="Numata K."/>
            <person name="Arakawa K."/>
        </authorList>
    </citation>
    <scope>NUCLEOTIDE SEQUENCE [LARGE SCALE GENOMIC DNA]</scope>
</reference>
<keyword evidence="3" id="KW-1185">Reference proteome</keyword>
<evidence type="ECO:0000313" key="3">
    <source>
        <dbReference type="Proteomes" id="UP000299102"/>
    </source>
</evidence>
<feature type="region of interest" description="Disordered" evidence="1">
    <location>
        <begin position="81"/>
        <end position="107"/>
    </location>
</feature>
<evidence type="ECO:0000256" key="1">
    <source>
        <dbReference type="SAM" id="MobiDB-lite"/>
    </source>
</evidence>
<organism evidence="2 3">
    <name type="scientific">Eumeta variegata</name>
    <name type="common">Bagworm moth</name>
    <name type="synonym">Eumeta japonica</name>
    <dbReference type="NCBI Taxonomy" id="151549"/>
    <lineage>
        <taxon>Eukaryota</taxon>
        <taxon>Metazoa</taxon>
        <taxon>Ecdysozoa</taxon>
        <taxon>Arthropoda</taxon>
        <taxon>Hexapoda</taxon>
        <taxon>Insecta</taxon>
        <taxon>Pterygota</taxon>
        <taxon>Neoptera</taxon>
        <taxon>Endopterygota</taxon>
        <taxon>Lepidoptera</taxon>
        <taxon>Glossata</taxon>
        <taxon>Ditrysia</taxon>
        <taxon>Tineoidea</taxon>
        <taxon>Psychidae</taxon>
        <taxon>Oiketicinae</taxon>
        <taxon>Eumeta</taxon>
    </lineage>
</organism>
<dbReference type="AlphaFoldDB" id="A0A4C1WS54"/>
<accession>A0A4C1WS54</accession>
<comment type="caution">
    <text evidence="2">The sequence shown here is derived from an EMBL/GenBank/DDBJ whole genome shotgun (WGS) entry which is preliminary data.</text>
</comment>
<protein>
    <submittedName>
        <fullName evidence="2">Uncharacterized protein</fullName>
    </submittedName>
</protein>
<sequence>MQSVDPTAEKANAEREAVRTFLYSVCMVYRHQSTVERLLNIRATTGWFFVEFGIQAPRFCAAEFIILFGTVEPPQLVRNSSAANEYKSHQKKGYHRRLRHPQPQGSH</sequence>
<feature type="compositionally biased region" description="Basic residues" evidence="1">
    <location>
        <begin position="89"/>
        <end position="100"/>
    </location>
</feature>
<dbReference type="EMBL" id="BGZK01000624">
    <property type="protein sequence ID" value="GBP53392.1"/>
    <property type="molecule type" value="Genomic_DNA"/>
</dbReference>
<gene>
    <name evidence="2" type="ORF">EVAR_48144_1</name>
</gene>
<name>A0A4C1WS54_EUMVA</name>
<dbReference type="Proteomes" id="UP000299102">
    <property type="component" value="Unassembled WGS sequence"/>
</dbReference>